<keyword evidence="1" id="KW-0472">Membrane</keyword>
<dbReference type="SUPFAM" id="SSF69118">
    <property type="entry name" value="AhpD-like"/>
    <property type="match status" value="1"/>
</dbReference>
<evidence type="ECO:0000256" key="1">
    <source>
        <dbReference type="SAM" id="Phobius"/>
    </source>
</evidence>
<dbReference type="AlphaFoldDB" id="A0A4V6NZA2"/>
<keyword evidence="3" id="KW-0575">Peroxidase</keyword>
<dbReference type="InterPro" id="IPR004675">
    <property type="entry name" value="AhpD_core"/>
</dbReference>
<dbReference type="InterPro" id="IPR003779">
    <property type="entry name" value="CMD-like"/>
</dbReference>
<dbReference type="GO" id="GO:0051920">
    <property type="term" value="F:peroxiredoxin activity"/>
    <property type="evidence" value="ECO:0007669"/>
    <property type="project" value="InterPro"/>
</dbReference>
<dbReference type="InterPro" id="IPR029032">
    <property type="entry name" value="AhpD-like"/>
</dbReference>
<organism evidence="3 4">
    <name type="scientific">Hazenella coriacea</name>
    <dbReference type="NCBI Taxonomy" id="1179467"/>
    <lineage>
        <taxon>Bacteria</taxon>
        <taxon>Bacillati</taxon>
        <taxon>Bacillota</taxon>
        <taxon>Bacilli</taxon>
        <taxon>Bacillales</taxon>
        <taxon>Thermoactinomycetaceae</taxon>
        <taxon>Hazenella</taxon>
    </lineage>
</organism>
<feature type="transmembrane region" description="Helical" evidence="1">
    <location>
        <begin position="126"/>
        <end position="149"/>
    </location>
</feature>
<dbReference type="Gene3D" id="1.20.1290.10">
    <property type="entry name" value="AhpD-like"/>
    <property type="match status" value="1"/>
</dbReference>
<evidence type="ECO:0000259" key="2">
    <source>
        <dbReference type="Pfam" id="PF02627"/>
    </source>
</evidence>
<evidence type="ECO:0000313" key="3">
    <source>
        <dbReference type="EMBL" id="TCS95877.1"/>
    </source>
</evidence>
<dbReference type="OrthoDB" id="9801997at2"/>
<feature type="transmembrane region" description="Helical" evidence="1">
    <location>
        <begin position="170"/>
        <end position="190"/>
    </location>
</feature>
<proteinExistence type="predicted"/>
<protein>
    <submittedName>
        <fullName evidence="3">AhpD family alkylhydroperoxidase</fullName>
    </submittedName>
</protein>
<keyword evidence="3" id="KW-0560">Oxidoreductase</keyword>
<feature type="domain" description="Carboxymuconolactone decarboxylase-like" evidence="2">
    <location>
        <begin position="40"/>
        <end position="84"/>
    </location>
</feature>
<gene>
    <name evidence="3" type="ORF">EDD58_102459</name>
</gene>
<dbReference type="RefSeq" id="WP_131923841.1">
    <property type="nucleotide sequence ID" value="NZ_SMAG01000002.1"/>
</dbReference>
<keyword evidence="1" id="KW-1133">Transmembrane helix</keyword>
<name>A0A4V6NZA2_9BACL</name>
<comment type="caution">
    <text evidence="3">The sequence shown here is derived from an EMBL/GenBank/DDBJ whole genome shotgun (WGS) entry which is preliminary data.</text>
</comment>
<accession>A0A4V6NZA2</accession>
<dbReference type="NCBIfam" id="TIGR00778">
    <property type="entry name" value="ahpD_dom"/>
    <property type="match status" value="1"/>
</dbReference>
<keyword evidence="1" id="KW-0812">Transmembrane</keyword>
<sequence>MAQEFYKKIYTVKEGYVALYKGLRTYKYLKRNKKNKQMSSHFIERIMLAVTEVNGCEVCAYGHTKIALEQGMSDQEIQMLLSGAIEGAPDHEVKAIIFAQHYADTKGNPTKESWDRIVEAYGTEKALGILGAIRMIMIGNSYGIAISALKSRMKGKPIEKTGFLYEIRMILSLIVSLPVAMIHSFILNIFKVPVIDF</sequence>
<dbReference type="EMBL" id="SMAG01000002">
    <property type="protein sequence ID" value="TCS95877.1"/>
    <property type="molecule type" value="Genomic_DNA"/>
</dbReference>
<reference evidence="3 4" key="1">
    <citation type="submission" date="2019-03" db="EMBL/GenBank/DDBJ databases">
        <title>Genomic Encyclopedia of Type Strains, Phase IV (KMG-IV): sequencing the most valuable type-strain genomes for metagenomic binning, comparative biology and taxonomic classification.</title>
        <authorList>
            <person name="Goeker M."/>
        </authorList>
    </citation>
    <scope>NUCLEOTIDE SEQUENCE [LARGE SCALE GENOMIC DNA]</scope>
    <source>
        <strain evidence="3 4">DSM 45707</strain>
    </source>
</reference>
<dbReference type="Pfam" id="PF02627">
    <property type="entry name" value="CMD"/>
    <property type="match status" value="1"/>
</dbReference>
<keyword evidence="4" id="KW-1185">Reference proteome</keyword>
<dbReference type="Proteomes" id="UP000294937">
    <property type="component" value="Unassembled WGS sequence"/>
</dbReference>
<evidence type="ECO:0000313" key="4">
    <source>
        <dbReference type="Proteomes" id="UP000294937"/>
    </source>
</evidence>